<gene>
    <name evidence="2" type="ORF">B1H18_11745</name>
</gene>
<keyword evidence="1" id="KW-0472">Membrane</keyword>
<dbReference type="InterPro" id="IPR025498">
    <property type="entry name" value="DUF4389"/>
</dbReference>
<keyword evidence="1" id="KW-0812">Transmembrane</keyword>
<sequence length="271" mass="29884">MSEPQWDPRTVPESPREWLPALDIPEPARQRRLTVLVRWLLLIPHFVVLFLLSVAVVFTAIAGWFSALVLGRLPEPIFRFHAGYTAYYARVAAASMLLVDRYPPFTLAQPEAFPVRFEVRPTPLNRLAVLFRVILAIPAAIIESVVTSGWATLSVIWWLITLALGRMPRPLFEATAATLRYHSRLSAYWLLLTPSYPKRFFGDDPESPNATAEVAEALNAGRPSATRPLLVSTGGTVLLVLLLVVGLLSAISTSSTTTTSSDDVTTVSHSP</sequence>
<evidence type="ECO:0008006" key="4">
    <source>
        <dbReference type="Google" id="ProtNLM"/>
    </source>
</evidence>
<dbReference type="EMBL" id="MVFC01000007">
    <property type="protein sequence ID" value="OON80560.1"/>
    <property type="molecule type" value="Genomic_DNA"/>
</dbReference>
<proteinExistence type="predicted"/>
<organism evidence="2 3">
    <name type="scientific">Streptomyces tsukubensis</name>
    <dbReference type="NCBI Taxonomy" id="83656"/>
    <lineage>
        <taxon>Bacteria</taxon>
        <taxon>Bacillati</taxon>
        <taxon>Actinomycetota</taxon>
        <taxon>Actinomycetes</taxon>
        <taxon>Kitasatosporales</taxon>
        <taxon>Streptomycetaceae</taxon>
        <taxon>Streptomyces</taxon>
    </lineage>
</organism>
<feature type="transmembrane region" description="Helical" evidence="1">
    <location>
        <begin position="229"/>
        <end position="251"/>
    </location>
</feature>
<dbReference type="AlphaFoldDB" id="A0A1V4AA98"/>
<keyword evidence="3" id="KW-1185">Reference proteome</keyword>
<accession>A0A1V4AA98</accession>
<dbReference type="OrthoDB" id="156718at2"/>
<dbReference type="STRING" id="83656.B1H18_11745"/>
<evidence type="ECO:0000313" key="3">
    <source>
        <dbReference type="Proteomes" id="UP000190539"/>
    </source>
</evidence>
<comment type="caution">
    <text evidence="2">The sequence shown here is derived from an EMBL/GenBank/DDBJ whole genome shotgun (WGS) entry which is preliminary data.</text>
</comment>
<reference evidence="2 3" key="1">
    <citation type="submission" date="2017-02" db="EMBL/GenBank/DDBJ databases">
        <title>Draft Genome Sequence of Streptomyces tsukubaensis F601, a Producer of the immunosuppressant tacrolimus FK506.</title>
        <authorList>
            <person name="Zong G."/>
            <person name="Zhong C."/>
            <person name="Fu J."/>
            <person name="Qin R."/>
            <person name="Cao G."/>
        </authorList>
    </citation>
    <scope>NUCLEOTIDE SEQUENCE [LARGE SCALE GENOMIC DNA]</scope>
    <source>
        <strain evidence="2 3">F601</strain>
    </source>
</reference>
<evidence type="ECO:0000256" key="1">
    <source>
        <dbReference type="SAM" id="Phobius"/>
    </source>
</evidence>
<protein>
    <recommendedName>
        <fullName evidence="4">DUF4389 domain-containing protein</fullName>
    </recommendedName>
</protein>
<feature type="transmembrane region" description="Helical" evidence="1">
    <location>
        <begin position="39"/>
        <end position="65"/>
    </location>
</feature>
<dbReference type="Pfam" id="PF14333">
    <property type="entry name" value="DUF4389"/>
    <property type="match status" value="2"/>
</dbReference>
<name>A0A1V4AA98_9ACTN</name>
<dbReference type="RefSeq" id="WP_077967391.1">
    <property type="nucleotide sequence ID" value="NZ_CP045178.1"/>
</dbReference>
<feature type="transmembrane region" description="Helical" evidence="1">
    <location>
        <begin position="148"/>
        <end position="165"/>
    </location>
</feature>
<keyword evidence="1" id="KW-1133">Transmembrane helix</keyword>
<dbReference type="Proteomes" id="UP000190539">
    <property type="component" value="Unassembled WGS sequence"/>
</dbReference>
<evidence type="ECO:0000313" key="2">
    <source>
        <dbReference type="EMBL" id="OON80560.1"/>
    </source>
</evidence>